<name>A0A1M7GQL6_9RHOB</name>
<dbReference type="AlphaFoldDB" id="A0A1M7GQL6"/>
<feature type="transmembrane region" description="Helical" evidence="1">
    <location>
        <begin position="42"/>
        <end position="62"/>
    </location>
</feature>
<reference evidence="3" key="1">
    <citation type="submission" date="2016-11" db="EMBL/GenBank/DDBJ databases">
        <authorList>
            <person name="Varghese N."/>
            <person name="Submissions S."/>
        </authorList>
    </citation>
    <scope>NUCLEOTIDE SEQUENCE [LARGE SCALE GENOMIC DNA]</scope>
    <source>
        <strain evidence="3">DSM 6637</strain>
    </source>
</reference>
<protein>
    <submittedName>
        <fullName evidence="2">Uncharacterized protein</fullName>
    </submittedName>
</protein>
<sequence length="84" mass="9265">MRDFFVRWLERLVDVIVVLAAIGIIAAAVISMNHPAGGLHSLIMVLVGGFINLTLIAGFIYLQIGIYHNTRRTAEAVEAQLHRP</sequence>
<keyword evidence="3" id="KW-1185">Reference proteome</keyword>
<dbReference type="OrthoDB" id="7871282at2"/>
<keyword evidence="1" id="KW-0472">Membrane</keyword>
<keyword evidence="1" id="KW-0812">Transmembrane</keyword>
<organism evidence="2 3">
    <name type="scientific">Paracoccus solventivorans</name>
    <dbReference type="NCBI Taxonomy" id="53463"/>
    <lineage>
        <taxon>Bacteria</taxon>
        <taxon>Pseudomonadati</taxon>
        <taxon>Pseudomonadota</taxon>
        <taxon>Alphaproteobacteria</taxon>
        <taxon>Rhodobacterales</taxon>
        <taxon>Paracoccaceae</taxon>
        <taxon>Paracoccus</taxon>
    </lineage>
</organism>
<dbReference type="Proteomes" id="UP000184444">
    <property type="component" value="Unassembled WGS sequence"/>
</dbReference>
<evidence type="ECO:0000313" key="2">
    <source>
        <dbReference type="EMBL" id="SHM18179.1"/>
    </source>
</evidence>
<proteinExistence type="predicted"/>
<dbReference type="EMBL" id="FRCK01000004">
    <property type="protein sequence ID" value="SHM18179.1"/>
    <property type="molecule type" value="Genomic_DNA"/>
</dbReference>
<keyword evidence="1" id="KW-1133">Transmembrane helix</keyword>
<dbReference type="RefSeq" id="WP_073065524.1">
    <property type="nucleotide sequence ID" value="NZ_FRCK01000004.1"/>
</dbReference>
<gene>
    <name evidence="2" type="ORF">SAMN05444389_104245</name>
</gene>
<evidence type="ECO:0000256" key="1">
    <source>
        <dbReference type="SAM" id="Phobius"/>
    </source>
</evidence>
<accession>A0A1M7GQL6</accession>
<feature type="transmembrane region" description="Helical" evidence="1">
    <location>
        <begin position="12"/>
        <end position="30"/>
    </location>
</feature>
<evidence type="ECO:0000313" key="3">
    <source>
        <dbReference type="Proteomes" id="UP000184444"/>
    </source>
</evidence>